<dbReference type="InterPro" id="IPR019448">
    <property type="entry name" value="NT-C2"/>
</dbReference>
<dbReference type="PANTHER" id="PTHR21456">
    <property type="entry name" value="FAMILY WITH SEQUENCE SIMILARITY 102"/>
    <property type="match status" value="1"/>
</dbReference>
<reference evidence="3 4" key="1">
    <citation type="submission" date="2024-01" db="EMBL/GenBank/DDBJ databases">
        <title>Comparative genomics of Cryptococcus and Kwoniella reveals pathogenesis evolution and contrasting modes of karyotype evolution via chromosome fusion or intercentromeric recombination.</title>
        <authorList>
            <person name="Coelho M.A."/>
            <person name="David-Palma M."/>
            <person name="Shea T."/>
            <person name="Bowers K."/>
            <person name="McGinley-Smith S."/>
            <person name="Mohammad A.W."/>
            <person name="Gnirke A."/>
            <person name="Yurkov A.M."/>
            <person name="Nowrousian M."/>
            <person name="Sun S."/>
            <person name="Cuomo C.A."/>
            <person name="Heitman J."/>
        </authorList>
    </citation>
    <scope>NUCLEOTIDE SEQUENCE [LARGE SCALE GENOMIC DNA]</scope>
    <source>
        <strain evidence="3">CBS 11374</strain>
    </source>
</reference>
<feature type="compositionally biased region" description="Low complexity" evidence="1">
    <location>
        <begin position="327"/>
        <end position="342"/>
    </location>
</feature>
<dbReference type="GeneID" id="87959644"/>
<protein>
    <recommendedName>
        <fullName evidence="2">C2 NT-type domain-containing protein</fullName>
    </recommendedName>
</protein>
<sequence>MSTSMLRPNLGIASSSSSSSRSIPPSRSSSFMPTPRSSTPSATYPSSITSSSSQNLEHHHHNALSSKLKHMFDNQKYALFETTVIINELGNVPQLSGEFDVKWKFRGKRPRGKEMIELSKKGHHPIPKPSLPNLKLQSQSVNPSASSLSVGTTSTASSGVYPPTPRSLLNPPSSTTTSRVPKSLTLPPQKDGIPAKPDKKASDPTPLKQVLALGQDSPQSEEFPTAMESPQQISEEPEIDEDGTRSRSTSGSSRQSTQSSAGLPPLINIHRPIPSRDSSEVSTDKLPFPKTVPIRGGTTPSVSTLIDPVQDQDEIFNPDRRNRMSRTASVATTASSSTTSTTNAHISQRLRSVSGPGPKIDNSQADSEMRKGTTPSKPLKSHACKWDYELHHMFRVPLSKPIPPSTTPSGTYPYRQKPLGPPLPIVGSGPLSESGLRLEIQQLPTSSSTSHGRTKGKGEEGSIVDVIRKEVREKTVFGIVDLDLAAFAGKGKLTRRFLLKGSRTNATIKLTVDMKWIGGEDKWAAPPMQEGHHVSGVSDFMPMDPQEGTRSDLGLVKTPSNSSSGSSLDLQRTRTNYSTSTNQTRNPSMTSLVRSVTRNSHQPFESHLRPTVSRSQTSTQARPTSTVSLQSGQISPRRKHDNTVPSPMILNLSKVHDHHRHHTHHLRKRNGGGGHRQTLSNGINDLPPEVIIEAIFNPHPANVNGPFTYIPASSNNSELQGEKEVWAKVINQASGENGDNHLSENNTETGQGTPENVIDITNDTLEKNGNKHKIGWRMRNRIKAEKDRSVR</sequence>
<feature type="region of interest" description="Disordered" evidence="1">
    <location>
        <begin position="118"/>
        <end position="304"/>
    </location>
</feature>
<name>A0ABZ1D9P3_9TREE</name>
<evidence type="ECO:0000256" key="1">
    <source>
        <dbReference type="SAM" id="MobiDB-lite"/>
    </source>
</evidence>
<feature type="compositionally biased region" description="Low complexity" evidence="1">
    <location>
        <begin position="14"/>
        <end position="53"/>
    </location>
</feature>
<proteinExistence type="predicted"/>
<dbReference type="EMBL" id="CP141891">
    <property type="protein sequence ID" value="WRT70516.1"/>
    <property type="molecule type" value="Genomic_DNA"/>
</dbReference>
<feature type="compositionally biased region" description="Low complexity" evidence="1">
    <location>
        <begin position="144"/>
        <end position="179"/>
    </location>
</feature>
<feature type="compositionally biased region" description="Polar residues" evidence="1">
    <location>
        <begin position="612"/>
        <end position="634"/>
    </location>
</feature>
<feature type="region of interest" description="Disordered" evidence="1">
    <location>
        <begin position="544"/>
        <end position="645"/>
    </location>
</feature>
<feature type="region of interest" description="Disordered" evidence="1">
    <location>
        <begin position="323"/>
        <end position="380"/>
    </location>
</feature>
<feature type="compositionally biased region" description="Polar residues" evidence="1">
    <location>
        <begin position="743"/>
        <end position="756"/>
    </location>
</feature>
<feature type="region of interest" description="Disordered" evidence="1">
    <location>
        <begin position="1"/>
        <end position="62"/>
    </location>
</feature>
<dbReference type="Proteomes" id="UP001329825">
    <property type="component" value="Chromosome 11"/>
</dbReference>
<organism evidence="3 4">
    <name type="scientific">Kwoniella shivajii</name>
    <dbReference type="NCBI Taxonomy" id="564305"/>
    <lineage>
        <taxon>Eukaryota</taxon>
        <taxon>Fungi</taxon>
        <taxon>Dikarya</taxon>
        <taxon>Basidiomycota</taxon>
        <taxon>Agaricomycotina</taxon>
        <taxon>Tremellomycetes</taxon>
        <taxon>Tremellales</taxon>
        <taxon>Cryptococcaceae</taxon>
        <taxon>Kwoniella</taxon>
    </lineage>
</organism>
<dbReference type="PANTHER" id="PTHR21456:SF1">
    <property type="entry name" value="C2 NT-TYPE DOMAIN-CONTAINING PROTEIN"/>
    <property type="match status" value="1"/>
</dbReference>
<feature type="compositionally biased region" description="Polar residues" evidence="1">
    <location>
        <begin position="568"/>
        <end position="603"/>
    </location>
</feature>
<feature type="region of interest" description="Disordered" evidence="1">
    <location>
        <begin position="735"/>
        <end position="756"/>
    </location>
</feature>
<feature type="region of interest" description="Disordered" evidence="1">
    <location>
        <begin position="659"/>
        <end position="682"/>
    </location>
</feature>
<feature type="compositionally biased region" description="Low complexity" evidence="1">
    <location>
        <begin position="246"/>
        <end position="260"/>
    </location>
</feature>
<dbReference type="InterPro" id="IPR039931">
    <property type="entry name" value="EEIG1/2-like"/>
</dbReference>
<gene>
    <name evidence="3" type="ORF">IL334_007514</name>
</gene>
<feature type="compositionally biased region" description="Polar residues" evidence="1">
    <location>
        <begin position="216"/>
        <end position="234"/>
    </location>
</feature>
<accession>A0ABZ1D9P3</accession>
<evidence type="ECO:0000313" key="3">
    <source>
        <dbReference type="EMBL" id="WRT70516.1"/>
    </source>
</evidence>
<evidence type="ECO:0000259" key="2">
    <source>
        <dbReference type="Pfam" id="PF10358"/>
    </source>
</evidence>
<evidence type="ECO:0000313" key="4">
    <source>
        <dbReference type="Proteomes" id="UP001329825"/>
    </source>
</evidence>
<feature type="compositionally biased region" description="Basic residues" evidence="1">
    <location>
        <begin position="659"/>
        <end position="670"/>
    </location>
</feature>
<dbReference type="Pfam" id="PF10358">
    <property type="entry name" value="NT-C2"/>
    <property type="match status" value="1"/>
</dbReference>
<keyword evidence="4" id="KW-1185">Reference proteome</keyword>
<feature type="domain" description="C2 NT-type" evidence="2">
    <location>
        <begin position="467"/>
        <end position="521"/>
    </location>
</feature>
<dbReference type="RefSeq" id="XP_062795255.1">
    <property type="nucleotide sequence ID" value="XM_062939204.1"/>
</dbReference>